<gene>
    <name evidence="8" type="ORF">HZY85_04425</name>
</gene>
<evidence type="ECO:0000256" key="2">
    <source>
        <dbReference type="ARBA" id="ARBA00012958"/>
    </source>
</evidence>
<keyword evidence="3" id="KW-0808">Transferase</keyword>
<organism evidence="8 9">
    <name type="scientific">Gemelliphila palaticanis</name>
    <dbReference type="NCBI Taxonomy" id="81950"/>
    <lineage>
        <taxon>Bacteria</taxon>
        <taxon>Bacillati</taxon>
        <taxon>Bacillota</taxon>
        <taxon>Bacilli</taxon>
        <taxon>Bacillales</taxon>
        <taxon>Gemellaceae</taxon>
        <taxon>Gemelliphila</taxon>
    </lineage>
</organism>
<dbReference type="Gene3D" id="3.30.230.10">
    <property type="match status" value="1"/>
</dbReference>
<evidence type="ECO:0000313" key="9">
    <source>
        <dbReference type="Proteomes" id="UP000531840"/>
    </source>
</evidence>
<keyword evidence="9" id="KW-1185">Reference proteome</keyword>
<name>A0ABX2T2K2_9BACL</name>
<dbReference type="Gene3D" id="3.30.70.890">
    <property type="entry name" value="GHMP kinase, C-terminal domain"/>
    <property type="match status" value="1"/>
</dbReference>
<dbReference type="GO" id="GO:0016301">
    <property type="term" value="F:kinase activity"/>
    <property type="evidence" value="ECO:0007669"/>
    <property type="project" value="UniProtKB-KW"/>
</dbReference>
<dbReference type="InterPro" id="IPR006204">
    <property type="entry name" value="GHMP_kinase_N_dom"/>
</dbReference>
<feature type="domain" description="GHMP kinase N-terminal" evidence="7">
    <location>
        <begin position="73"/>
        <end position="161"/>
    </location>
</feature>
<reference evidence="8 9" key="1">
    <citation type="submission" date="2020-07" db="EMBL/GenBank/DDBJ databases">
        <title>MOT database genomes.</title>
        <authorList>
            <person name="Joseph S."/>
            <person name="Aduse-Opoku J."/>
            <person name="Hashim A."/>
            <person name="Wade W."/>
            <person name="Curtis M."/>
        </authorList>
    </citation>
    <scope>NUCLEOTIDE SEQUENCE [LARGE SCALE GENOMIC DNA]</scope>
    <source>
        <strain evidence="8 9">CIP 106318</strain>
    </source>
</reference>
<evidence type="ECO:0000313" key="8">
    <source>
        <dbReference type="EMBL" id="NYS47440.1"/>
    </source>
</evidence>
<dbReference type="SUPFAM" id="SSF54211">
    <property type="entry name" value="Ribosomal protein S5 domain 2-like"/>
    <property type="match status" value="1"/>
</dbReference>
<dbReference type="RefSeq" id="WP_179941225.1">
    <property type="nucleotide sequence ID" value="NZ_JACBYF010000006.1"/>
</dbReference>
<sequence length="346" mass="39382">MEEKNYPVHAVAYGKLYIAGEYAILEDYSKAIITSVPKKIVAFIEKANETTIFDNMHNKVIAINEKHNNFDNIQKIIHFIREYTGKKDEFALTIHNELIDSDKKYGLGSSGAVLVAITKAMLEYYKVQYDNIKVFKIVTLFSLLNNITGSMGDVAAACNGGVTFYQKFSNEKMLNIIKNNSINDIIDKINWPGLVIEVLDTKANIEMVAKWTGEVIDTKIHVKAWNETKKEINSKSSSFSNKINLILEKRKYKKFIDRSNQLVLRLKLYLKQEKGELIIPIIKDIRKNLLYLEQISNIPMESIAMKKFILTYPCGKQSGSGCGDMVLGFKLSDNEPFKVSLDLNKL</sequence>
<dbReference type="InterPro" id="IPR020568">
    <property type="entry name" value="Ribosomal_Su5_D2-typ_SF"/>
</dbReference>
<keyword evidence="6" id="KW-0067">ATP-binding</keyword>
<keyword evidence="5 8" id="KW-0418">Kinase</keyword>
<keyword evidence="4" id="KW-0547">Nucleotide-binding</keyword>
<protein>
    <recommendedName>
        <fullName evidence="2">phosphomevalonate kinase</fullName>
        <ecNumber evidence="2">2.7.4.2</ecNumber>
    </recommendedName>
</protein>
<accession>A0ABX2T2K2</accession>
<dbReference type="InterPro" id="IPR035102">
    <property type="entry name" value="Phosphomevalonate_kinase"/>
</dbReference>
<evidence type="ECO:0000256" key="5">
    <source>
        <dbReference type="ARBA" id="ARBA00022777"/>
    </source>
</evidence>
<dbReference type="Pfam" id="PF00288">
    <property type="entry name" value="GHMP_kinases_N"/>
    <property type="match status" value="1"/>
</dbReference>
<evidence type="ECO:0000256" key="4">
    <source>
        <dbReference type="ARBA" id="ARBA00022741"/>
    </source>
</evidence>
<evidence type="ECO:0000256" key="6">
    <source>
        <dbReference type="ARBA" id="ARBA00022840"/>
    </source>
</evidence>
<dbReference type="PANTHER" id="PTHR31814:SF2">
    <property type="entry name" value="PHOSPHOMEVALONATE KINASE"/>
    <property type="match status" value="1"/>
</dbReference>
<dbReference type="InterPro" id="IPR036554">
    <property type="entry name" value="GHMP_kinase_C_sf"/>
</dbReference>
<dbReference type="EMBL" id="JACBYF010000006">
    <property type="protein sequence ID" value="NYS47440.1"/>
    <property type="molecule type" value="Genomic_DNA"/>
</dbReference>
<comment type="pathway">
    <text evidence="1">Isoprenoid biosynthesis; isopentenyl diphosphate biosynthesis via mevalonate pathway; isopentenyl diphosphate from (R)-mevalonate: step 2/3.</text>
</comment>
<evidence type="ECO:0000259" key="7">
    <source>
        <dbReference type="Pfam" id="PF00288"/>
    </source>
</evidence>
<dbReference type="PANTHER" id="PTHR31814">
    <property type="match status" value="1"/>
</dbReference>
<proteinExistence type="predicted"/>
<dbReference type="InterPro" id="IPR014721">
    <property type="entry name" value="Ribsml_uS5_D2-typ_fold_subgr"/>
</dbReference>
<dbReference type="EC" id="2.7.4.2" evidence="2"/>
<comment type="caution">
    <text evidence="8">The sequence shown here is derived from an EMBL/GenBank/DDBJ whole genome shotgun (WGS) entry which is preliminary data.</text>
</comment>
<dbReference type="Proteomes" id="UP000531840">
    <property type="component" value="Unassembled WGS sequence"/>
</dbReference>
<evidence type="ECO:0000256" key="1">
    <source>
        <dbReference type="ARBA" id="ARBA00005017"/>
    </source>
</evidence>
<evidence type="ECO:0000256" key="3">
    <source>
        <dbReference type="ARBA" id="ARBA00022679"/>
    </source>
</evidence>